<keyword evidence="2" id="KW-1185">Reference proteome</keyword>
<organism evidence="1 2">
    <name type="scientific">Populus tomentosa</name>
    <name type="common">Chinese white poplar</name>
    <dbReference type="NCBI Taxonomy" id="118781"/>
    <lineage>
        <taxon>Eukaryota</taxon>
        <taxon>Viridiplantae</taxon>
        <taxon>Streptophyta</taxon>
        <taxon>Embryophyta</taxon>
        <taxon>Tracheophyta</taxon>
        <taxon>Spermatophyta</taxon>
        <taxon>Magnoliopsida</taxon>
        <taxon>eudicotyledons</taxon>
        <taxon>Gunneridae</taxon>
        <taxon>Pentapetalae</taxon>
        <taxon>rosids</taxon>
        <taxon>fabids</taxon>
        <taxon>Malpighiales</taxon>
        <taxon>Salicaceae</taxon>
        <taxon>Saliceae</taxon>
        <taxon>Populus</taxon>
    </lineage>
</organism>
<proteinExistence type="predicted"/>
<reference evidence="1" key="1">
    <citation type="journal article" date="2020" name="bioRxiv">
        <title>Hybrid origin of Populus tomentosa Carr. identified through genome sequencing and phylogenomic analysis.</title>
        <authorList>
            <person name="An X."/>
            <person name="Gao K."/>
            <person name="Chen Z."/>
            <person name="Li J."/>
            <person name="Yang X."/>
            <person name="Yang X."/>
            <person name="Zhou J."/>
            <person name="Guo T."/>
            <person name="Zhao T."/>
            <person name="Huang S."/>
            <person name="Miao D."/>
            <person name="Khan W.U."/>
            <person name="Rao P."/>
            <person name="Ye M."/>
            <person name="Lei B."/>
            <person name="Liao W."/>
            <person name="Wang J."/>
            <person name="Ji L."/>
            <person name="Li Y."/>
            <person name="Guo B."/>
            <person name="Mustafa N.S."/>
            <person name="Li S."/>
            <person name="Yun Q."/>
            <person name="Keller S.R."/>
            <person name="Mao J."/>
            <person name="Zhang R."/>
            <person name="Strauss S.H."/>
        </authorList>
    </citation>
    <scope>NUCLEOTIDE SEQUENCE</scope>
    <source>
        <strain evidence="1">GM15</strain>
        <tissue evidence="1">Leaf</tissue>
    </source>
</reference>
<evidence type="ECO:0000313" key="1">
    <source>
        <dbReference type="EMBL" id="KAG6792206.1"/>
    </source>
</evidence>
<dbReference type="EMBL" id="JAAWWB010000001">
    <property type="protein sequence ID" value="KAG6792206.1"/>
    <property type="molecule type" value="Genomic_DNA"/>
</dbReference>
<name>A0A8X8DHR9_POPTO</name>
<comment type="caution">
    <text evidence="1">The sequence shown here is derived from an EMBL/GenBank/DDBJ whole genome shotgun (WGS) entry which is preliminary data.</text>
</comment>
<dbReference type="AlphaFoldDB" id="A0A8X8DHR9"/>
<accession>A0A8X8DHR9</accession>
<gene>
    <name evidence="1" type="ORF">POTOM_001349</name>
</gene>
<sequence length="103" mass="11941">MISIILTKNMLNCSSIPRTFREVLTMILTLCIQARYVKWKNSQSSPSSKHILIDRQEEKKETLHLSRFTRNIQDRGQEICIYEFATTGLSARYQTDQTVMVAA</sequence>
<protein>
    <submittedName>
        <fullName evidence="1">Uncharacterized protein</fullName>
    </submittedName>
</protein>
<dbReference type="Proteomes" id="UP000886885">
    <property type="component" value="Chromosome 1A"/>
</dbReference>
<evidence type="ECO:0000313" key="2">
    <source>
        <dbReference type="Proteomes" id="UP000886885"/>
    </source>
</evidence>